<feature type="transmembrane region" description="Helical" evidence="1">
    <location>
        <begin position="78"/>
        <end position="99"/>
    </location>
</feature>
<feature type="transmembrane region" description="Helical" evidence="1">
    <location>
        <begin position="170"/>
        <end position="190"/>
    </location>
</feature>
<reference evidence="6" key="2">
    <citation type="submission" date="2015-05" db="EMBL/GenBank/DDBJ databases">
        <authorList>
            <consortium name="Pathogen Informatics"/>
        </authorList>
    </citation>
    <scope>NUCLEOTIDE SEQUENCE [LARGE SCALE GENOMIC DNA]</scope>
    <source>
        <strain evidence="6">T1-815</strain>
    </source>
</reference>
<dbReference type="Proteomes" id="UP000049472">
    <property type="component" value="Unassembled WGS sequence"/>
</dbReference>
<protein>
    <submittedName>
        <fullName evidence="3">DUF624 domain-containing protein</fullName>
    </submittedName>
    <submittedName>
        <fullName evidence="4">YesL family protein</fullName>
    </submittedName>
</protein>
<reference evidence="2" key="1">
    <citation type="submission" date="2015-05" db="EMBL/GenBank/DDBJ databases">
        <authorList>
            <person name="Wang D.B."/>
            <person name="Wang M."/>
        </authorList>
    </citation>
    <scope>NUCLEOTIDE SEQUENCE [LARGE SCALE GENOMIC DNA]</scope>
    <source>
        <strain evidence="2">T1-815</strain>
    </source>
</reference>
<dbReference type="EMBL" id="QSOB01000021">
    <property type="protein sequence ID" value="RGI66150.1"/>
    <property type="molecule type" value="Genomic_DNA"/>
</dbReference>
<keyword evidence="6" id="KW-1185">Reference proteome</keyword>
<accession>A0A0M6WBQ6</accession>
<dbReference type="RefSeq" id="WP_055060949.1">
    <property type="nucleotide sequence ID" value="NZ_CP100127.1"/>
</dbReference>
<dbReference type="Proteomes" id="UP000465607">
    <property type="component" value="Unassembled WGS sequence"/>
</dbReference>
<reference evidence="3 8" key="4">
    <citation type="journal article" date="2019" name="Nat. Med.">
        <title>A library of human gut bacterial isolates paired with longitudinal multiomics data enables mechanistic microbiome research.</title>
        <authorList>
            <person name="Poyet M."/>
            <person name="Groussin M."/>
            <person name="Gibbons S.M."/>
            <person name="Avila-Pacheco J."/>
            <person name="Jiang X."/>
            <person name="Kearney S.M."/>
            <person name="Perrotta A.R."/>
            <person name="Berdy B."/>
            <person name="Zhao S."/>
            <person name="Lieberman T.D."/>
            <person name="Swanson P.K."/>
            <person name="Smith M."/>
            <person name="Roesemann S."/>
            <person name="Alexander J.E."/>
            <person name="Rich S.A."/>
            <person name="Livny J."/>
            <person name="Vlamakis H."/>
            <person name="Clish C."/>
            <person name="Bullock K."/>
            <person name="Deik A."/>
            <person name="Scott J."/>
            <person name="Pierce K.A."/>
            <person name="Xavier R.J."/>
            <person name="Alm E.J."/>
        </authorList>
    </citation>
    <scope>NUCLEOTIDE SEQUENCE [LARGE SCALE GENOMIC DNA]</scope>
    <source>
        <strain evidence="3 8">BIOML-A5</strain>
    </source>
</reference>
<proteinExistence type="predicted"/>
<evidence type="ECO:0000256" key="1">
    <source>
        <dbReference type="SAM" id="Phobius"/>
    </source>
</evidence>
<feature type="transmembrane region" description="Helical" evidence="1">
    <location>
        <begin position="105"/>
        <end position="125"/>
    </location>
</feature>
<dbReference type="Proteomes" id="UP001193756">
    <property type="component" value="Unassembled WGS sequence"/>
</dbReference>
<evidence type="ECO:0000313" key="7">
    <source>
        <dbReference type="Proteomes" id="UP000260642"/>
    </source>
</evidence>
<feature type="transmembrane region" description="Helical" evidence="1">
    <location>
        <begin position="145"/>
        <end position="164"/>
    </location>
</feature>
<dbReference type="EMBL" id="WKQV01000014">
    <property type="protein sequence ID" value="MSD27542.1"/>
    <property type="molecule type" value="Genomic_DNA"/>
</dbReference>
<keyword evidence="1" id="KW-1133">Transmembrane helix</keyword>
<keyword evidence="1" id="KW-0472">Membrane</keyword>
<dbReference type="Proteomes" id="UP000260642">
    <property type="component" value="Unassembled WGS sequence"/>
</dbReference>
<sequence>MGIFNIDNKFFRALNKLVDMVILSFCWIISCIPVFTIGAASTALYDTSRRVIHHDEGYVWRGYWHAFKVNFKQATKAWLVQLIILIVLLEDIYITWSGLKTGNKWGAFSIVFIIMALIAAAWAIYTSAYISRFEQVTKITLKNTILILIANLPWTLLVIVILVVSLILVWILIPLIFILPVGAALTYEFIFERIFRKLMPEEDRLREEEKDKEYRD</sequence>
<gene>
    <name evidence="5" type="ORF">DXD95_12335</name>
    <name evidence="4" type="ORF">G4312_12575</name>
    <name evidence="3" type="ORF">GKE44_10335</name>
    <name evidence="2" type="ORF">T1815_03961</name>
</gene>
<name>A0A0M6WBQ6_9FIRM</name>
<keyword evidence="1" id="KW-0812">Transmembrane</keyword>
<dbReference type="AlphaFoldDB" id="A0A0M6WBQ6"/>
<evidence type="ECO:0000313" key="8">
    <source>
        <dbReference type="Proteomes" id="UP000465607"/>
    </source>
</evidence>
<feature type="transmembrane region" description="Helical" evidence="1">
    <location>
        <begin position="20"/>
        <end position="45"/>
    </location>
</feature>
<organism evidence="2 6">
    <name type="scientific">Agathobacter rectalis</name>
    <dbReference type="NCBI Taxonomy" id="39491"/>
    <lineage>
        <taxon>Bacteria</taxon>
        <taxon>Bacillati</taxon>
        <taxon>Bacillota</taxon>
        <taxon>Clostridia</taxon>
        <taxon>Lachnospirales</taxon>
        <taxon>Lachnospiraceae</taxon>
        <taxon>Agathobacter</taxon>
    </lineage>
</organism>
<reference evidence="5 7" key="3">
    <citation type="submission" date="2018-08" db="EMBL/GenBank/DDBJ databases">
        <title>A genome reference for cultivated species of the human gut microbiota.</title>
        <authorList>
            <person name="Zou Y."/>
            <person name="Xue W."/>
            <person name="Luo G."/>
        </authorList>
    </citation>
    <scope>NUCLEOTIDE SEQUENCE [LARGE SCALE GENOMIC DNA]</scope>
    <source>
        <strain evidence="5 7">TM10-3</strain>
    </source>
</reference>
<evidence type="ECO:0000313" key="5">
    <source>
        <dbReference type="EMBL" id="RGI66150.1"/>
    </source>
</evidence>
<dbReference type="EMBL" id="JAAIMP010000023">
    <property type="protein sequence ID" value="NSC78089.1"/>
    <property type="molecule type" value="Genomic_DNA"/>
</dbReference>
<reference evidence="4" key="5">
    <citation type="journal article" date="2020" name="Cell Host Microbe">
        <title>Functional and Genomic Variation between Human-Derived Isolates of Lachnospiraceae Reveals Inter- and Intra-Species Diversity.</title>
        <authorList>
            <person name="Sorbara M.T."/>
            <person name="Littmann E.R."/>
            <person name="Fontana E."/>
            <person name="Moody T.U."/>
            <person name="Kohout C.E."/>
            <person name="Gjonbalaj M."/>
            <person name="Eaton V."/>
            <person name="Seok R."/>
            <person name="Leiner I.M."/>
            <person name="Pamer E.G."/>
        </authorList>
    </citation>
    <scope>NUCLEOTIDE SEQUENCE</scope>
    <source>
        <strain evidence="4">MSK.16.45</strain>
    </source>
</reference>
<dbReference type="Pfam" id="PF04854">
    <property type="entry name" value="DUF624"/>
    <property type="match status" value="1"/>
</dbReference>
<evidence type="ECO:0000313" key="3">
    <source>
        <dbReference type="EMBL" id="MSD27542.1"/>
    </source>
</evidence>
<reference evidence="4" key="6">
    <citation type="submission" date="2020-02" db="EMBL/GenBank/DDBJ databases">
        <authorList>
            <person name="Littmann E."/>
            <person name="Sorbara M."/>
        </authorList>
    </citation>
    <scope>NUCLEOTIDE SEQUENCE</scope>
    <source>
        <strain evidence="4">MSK.16.45</strain>
    </source>
</reference>
<evidence type="ECO:0000313" key="2">
    <source>
        <dbReference type="EMBL" id="CRL32583.1"/>
    </source>
</evidence>
<evidence type="ECO:0000313" key="6">
    <source>
        <dbReference type="Proteomes" id="UP000049472"/>
    </source>
</evidence>
<dbReference type="EMBL" id="CVRQ01000006">
    <property type="protein sequence ID" value="CRL32583.1"/>
    <property type="molecule type" value="Genomic_DNA"/>
</dbReference>
<evidence type="ECO:0000313" key="4">
    <source>
        <dbReference type="EMBL" id="NSC78089.1"/>
    </source>
</evidence>
<dbReference type="InterPro" id="IPR006938">
    <property type="entry name" value="DUF624"/>
</dbReference>